<gene>
    <name evidence="4" type="ORF">GUITHDRAFT_158215</name>
</gene>
<organism evidence="4">
    <name type="scientific">Guillardia theta (strain CCMP2712)</name>
    <name type="common">Cryptophyte</name>
    <dbReference type="NCBI Taxonomy" id="905079"/>
    <lineage>
        <taxon>Eukaryota</taxon>
        <taxon>Cryptophyceae</taxon>
        <taxon>Pyrenomonadales</taxon>
        <taxon>Geminigeraceae</taxon>
        <taxon>Guillardia</taxon>
    </lineage>
</organism>
<dbReference type="STRING" id="905079.L1IZK6"/>
<feature type="domain" description="AB hydrolase-1" evidence="3">
    <location>
        <begin position="41"/>
        <end position="182"/>
    </location>
</feature>
<dbReference type="GeneID" id="17298137"/>
<comment type="similarity">
    <text evidence="1">Belongs to the peptidase S33 family.</text>
</comment>
<sequence>MITKEHFFLLPLRHDHSNGGQLEVFVRELVLSKNKDRADLPSLVFLQGGPGFQAGRPVTAESGWMKRALEEYRVFLLDQRGTGRSSPITHETLTMMKDPGEQAEYVSLMRADNIVKDCEEIRKLGQSFGGFCVLSYLSLAPQGLKEAIITGGLAPADPIFSPAAGRDGLAVYRATYDRVAARSEKFYLKYPQHVATVRQIVELLDKEPQRLPGGGVLTARRFLQLGLCLGSGSGFEHMHYLLEDPWLRSSDPSAGGKSFLKAVEDEMSYETNPLYAIAHETIYCSGVGASKWSAQRIMQERKDFDYKEKLRDPKGKIYFTAEHIFDWMYDDYLHLQGLKPVAALLASKQHWTKLYDKERLNACQVPTAAAVYYDDMYVERRLSEQTAQEIGCLPGAVPIKTWITNEYQHSAIRDDGYRVLDVLLGMLRGSKQIPS</sequence>
<evidence type="ECO:0000259" key="3">
    <source>
        <dbReference type="Pfam" id="PF00561"/>
    </source>
</evidence>
<dbReference type="RefSeq" id="XP_005828502.1">
    <property type="nucleotide sequence ID" value="XM_005828445.1"/>
</dbReference>
<dbReference type="GO" id="GO:0006508">
    <property type="term" value="P:proteolysis"/>
    <property type="evidence" value="ECO:0007669"/>
    <property type="project" value="InterPro"/>
</dbReference>
<proteinExistence type="inferred from homology"/>
<dbReference type="Gene3D" id="3.40.50.1820">
    <property type="entry name" value="alpha/beta hydrolase"/>
    <property type="match status" value="1"/>
</dbReference>
<dbReference type="EnsemblProtists" id="EKX41522">
    <property type="protein sequence ID" value="EKX41522"/>
    <property type="gene ID" value="GUITHDRAFT_158215"/>
</dbReference>
<dbReference type="InterPro" id="IPR000073">
    <property type="entry name" value="AB_hydrolase_1"/>
</dbReference>
<accession>L1IZK6</accession>
<reference evidence="6" key="2">
    <citation type="submission" date="2012-11" db="EMBL/GenBank/DDBJ databases">
        <authorList>
            <person name="Kuo A."/>
            <person name="Curtis B.A."/>
            <person name="Tanifuji G."/>
            <person name="Burki F."/>
            <person name="Gruber A."/>
            <person name="Irimia M."/>
            <person name="Maruyama S."/>
            <person name="Arias M.C."/>
            <person name="Ball S.G."/>
            <person name="Gile G.H."/>
            <person name="Hirakawa Y."/>
            <person name="Hopkins J.F."/>
            <person name="Rensing S.A."/>
            <person name="Schmutz J."/>
            <person name="Symeonidi A."/>
            <person name="Elias M."/>
            <person name="Eveleigh R.J."/>
            <person name="Herman E.K."/>
            <person name="Klute M.J."/>
            <person name="Nakayama T."/>
            <person name="Obornik M."/>
            <person name="Reyes-Prieto A."/>
            <person name="Armbrust E.V."/>
            <person name="Aves S.J."/>
            <person name="Beiko R.G."/>
            <person name="Coutinho P."/>
            <person name="Dacks J.B."/>
            <person name="Durnford D.G."/>
            <person name="Fast N.M."/>
            <person name="Green B.R."/>
            <person name="Grisdale C."/>
            <person name="Hempe F."/>
            <person name="Henrissat B."/>
            <person name="Hoppner M.P."/>
            <person name="Ishida K.-I."/>
            <person name="Kim E."/>
            <person name="Koreny L."/>
            <person name="Kroth P.G."/>
            <person name="Liu Y."/>
            <person name="Malik S.-B."/>
            <person name="Maier U.G."/>
            <person name="McRose D."/>
            <person name="Mock T."/>
            <person name="Neilson J.A."/>
            <person name="Onodera N.T."/>
            <person name="Poole A.M."/>
            <person name="Pritham E.J."/>
            <person name="Richards T.A."/>
            <person name="Rocap G."/>
            <person name="Roy S.W."/>
            <person name="Sarai C."/>
            <person name="Schaack S."/>
            <person name="Shirato S."/>
            <person name="Slamovits C.H."/>
            <person name="Spencer D.F."/>
            <person name="Suzuki S."/>
            <person name="Worden A.Z."/>
            <person name="Zauner S."/>
            <person name="Barry K."/>
            <person name="Bell C."/>
            <person name="Bharti A.K."/>
            <person name="Crow J.A."/>
            <person name="Grimwood J."/>
            <person name="Kramer R."/>
            <person name="Lindquist E."/>
            <person name="Lucas S."/>
            <person name="Salamov A."/>
            <person name="McFadden G.I."/>
            <person name="Lane C.E."/>
            <person name="Keeling P.J."/>
            <person name="Gray M.W."/>
            <person name="Grigoriev I.V."/>
            <person name="Archibald J.M."/>
        </authorList>
    </citation>
    <scope>NUCLEOTIDE SEQUENCE</scope>
    <source>
        <strain evidence="6">CCMP2712</strain>
    </source>
</reference>
<dbReference type="OMA" id="TNEYEHN"/>
<dbReference type="AlphaFoldDB" id="L1IZK6"/>
<dbReference type="eggNOG" id="ENOG502QSNW">
    <property type="taxonomic scope" value="Eukaryota"/>
</dbReference>
<name>L1IZK6_GUITC</name>
<evidence type="ECO:0000313" key="5">
    <source>
        <dbReference type="EnsemblProtists" id="EKX41522"/>
    </source>
</evidence>
<dbReference type="Pfam" id="PF00561">
    <property type="entry name" value="Abhydrolase_1"/>
    <property type="match status" value="1"/>
</dbReference>
<dbReference type="HOGENOM" id="CLU_024518_2_0_1"/>
<dbReference type="EMBL" id="JH993023">
    <property type="protein sequence ID" value="EKX41522.1"/>
    <property type="molecule type" value="Genomic_DNA"/>
</dbReference>
<dbReference type="InterPro" id="IPR051601">
    <property type="entry name" value="Serine_prot/Carboxylest_S33"/>
</dbReference>
<dbReference type="PaxDb" id="55529-EKX41522"/>
<keyword evidence="2" id="KW-0378">Hydrolase</keyword>
<dbReference type="InterPro" id="IPR002410">
    <property type="entry name" value="Peptidase_S33"/>
</dbReference>
<dbReference type="SUPFAM" id="SSF53474">
    <property type="entry name" value="alpha/beta-Hydrolases"/>
    <property type="match status" value="1"/>
</dbReference>
<dbReference type="GO" id="GO:0008233">
    <property type="term" value="F:peptidase activity"/>
    <property type="evidence" value="ECO:0007669"/>
    <property type="project" value="InterPro"/>
</dbReference>
<keyword evidence="6" id="KW-1185">Reference proteome</keyword>
<dbReference type="InterPro" id="IPR029058">
    <property type="entry name" value="AB_hydrolase_fold"/>
</dbReference>
<dbReference type="OrthoDB" id="1898734at2759"/>
<dbReference type="KEGG" id="gtt:GUITHDRAFT_158215"/>
<protein>
    <recommendedName>
        <fullName evidence="3">AB hydrolase-1 domain-containing protein</fullName>
    </recommendedName>
</protein>
<evidence type="ECO:0000313" key="6">
    <source>
        <dbReference type="Proteomes" id="UP000011087"/>
    </source>
</evidence>
<evidence type="ECO:0000313" key="4">
    <source>
        <dbReference type="EMBL" id="EKX41522.1"/>
    </source>
</evidence>
<evidence type="ECO:0000256" key="1">
    <source>
        <dbReference type="ARBA" id="ARBA00010088"/>
    </source>
</evidence>
<dbReference type="PANTHER" id="PTHR43248">
    <property type="entry name" value="2-SUCCINYL-6-HYDROXY-2,4-CYCLOHEXADIENE-1-CARBOXYLATE SYNTHASE"/>
    <property type="match status" value="1"/>
</dbReference>
<evidence type="ECO:0000256" key="2">
    <source>
        <dbReference type="ARBA" id="ARBA00022801"/>
    </source>
</evidence>
<dbReference type="Proteomes" id="UP000011087">
    <property type="component" value="Unassembled WGS sequence"/>
</dbReference>
<dbReference type="PRINTS" id="PR00793">
    <property type="entry name" value="PROAMNOPTASE"/>
</dbReference>
<dbReference type="PANTHER" id="PTHR43248:SF2">
    <property type="entry name" value="PROLYL AMINOPEPTIDASE"/>
    <property type="match status" value="1"/>
</dbReference>
<reference evidence="5" key="3">
    <citation type="submission" date="2016-03" db="UniProtKB">
        <authorList>
            <consortium name="EnsemblProtists"/>
        </authorList>
    </citation>
    <scope>IDENTIFICATION</scope>
</reference>
<reference evidence="4 6" key="1">
    <citation type="journal article" date="2012" name="Nature">
        <title>Algal genomes reveal evolutionary mosaicism and the fate of nucleomorphs.</title>
        <authorList>
            <consortium name="DOE Joint Genome Institute"/>
            <person name="Curtis B.A."/>
            <person name="Tanifuji G."/>
            <person name="Burki F."/>
            <person name="Gruber A."/>
            <person name="Irimia M."/>
            <person name="Maruyama S."/>
            <person name="Arias M.C."/>
            <person name="Ball S.G."/>
            <person name="Gile G.H."/>
            <person name="Hirakawa Y."/>
            <person name="Hopkins J.F."/>
            <person name="Kuo A."/>
            <person name="Rensing S.A."/>
            <person name="Schmutz J."/>
            <person name="Symeonidi A."/>
            <person name="Elias M."/>
            <person name="Eveleigh R.J."/>
            <person name="Herman E.K."/>
            <person name="Klute M.J."/>
            <person name="Nakayama T."/>
            <person name="Obornik M."/>
            <person name="Reyes-Prieto A."/>
            <person name="Armbrust E.V."/>
            <person name="Aves S.J."/>
            <person name="Beiko R.G."/>
            <person name="Coutinho P."/>
            <person name="Dacks J.B."/>
            <person name="Durnford D.G."/>
            <person name="Fast N.M."/>
            <person name="Green B.R."/>
            <person name="Grisdale C.J."/>
            <person name="Hempel F."/>
            <person name="Henrissat B."/>
            <person name="Hoppner M.P."/>
            <person name="Ishida K."/>
            <person name="Kim E."/>
            <person name="Koreny L."/>
            <person name="Kroth P.G."/>
            <person name="Liu Y."/>
            <person name="Malik S.B."/>
            <person name="Maier U.G."/>
            <person name="McRose D."/>
            <person name="Mock T."/>
            <person name="Neilson J.A."/>
            <person name="Onodera N.T."/>
            <person name="Poole A.M."/>
            <person name="Pritham E.J."/>
            <person name="Richards T.A."/>
            <person name="Rocap G."/>
            <person name="Roy S.W."/>
            <person name="Sarai C."/>
            <person name="Schaack S."/>
            <person name="Shirato S."/>
            <person name="Slamovits C.H."/>
            <person name="Spencer D.F."/>
            <person name="Suzuki S."/>
            <person name="Worden A.Z."/>
            <person name="Zauner S."/>
            <person name="Barry K."/>
            <person name="Bell C."/>
            <person name="Bharti A.K."/>
            <person name="Crow J.A."/>
            <person name="Grimwood J."/>
            <person name="Kramer R."/>
            <person name="Lindquist E."/>
            <person name="Lucas S."/>
            <person name="Salamov A."/>
            <person name="McFadden G.I."/>
            <person name="Lane C.E."/>
            <person name="Keeling P.J."/>
            <person name="Gray M.W."/>
            <person name="Grigoriev I.V."/>
            <person name="Archibald J.M."/>
        </authorList>
    </citation>
    <scope>NUCLEOTIDE SEQUENCE</scope>
    <source>
        <strain evidence="4 6">CCMP2712</strain>
    </source>
</reference>